<evidence type="ECO:0000256" key="2">
    <source>
        <dbReference type="ARBA" id="ARBA00022741"/>
    </source>
</evidence>
<dbReference type="VEuPathDB" id="TriTrypDB:TcCLB.509757.49"/>
<organism evidence="8 9">
    <name type="scientific">Trypanosoma cruzi</name>
    <dbReference type="NCBI Taxonomy" id="5693"/>
    <lineage>
        <taxon>Eukaryota</taxon>
        <taxon>Discoba</taxon>
        <taxon>Euglenozoa</taxon>
        <taxon>Kinetoplastea</taxon>
        <taxon>Metakinetoplastina</taxon>
        <taxon>Trypanosomatida</taxon>
        <taxon>Trypanosomatidae</taxon>
        <taxon>Trypanosoma</taxon>
        <taxon>Schizotrypanum</taxon>
    </lineage>
</organism>
<evidence type="ECO:0000313" key="9">
    <source>
        <dbReference type="Proteomes" id="UP000246121"/>
    </source>
</evidence>
<dbReference type="AlphaFoldDB" id="A0A2V2VPF2"/>
<feature type="domain" description="Carbohydrate kinase FGGY C-terminal" evidence="7">
    <location>
        <begin position="302"/>
        <end position="516"/>
    </location>
</feature>
<dbReference type="GO" id="GO:0019150">
    <property type="term" value="F:D-ribulokinase activity"/>
    <property type="evidence" value="ECO:0007669"/>
    <property type="project" value="TreeGrafter"/>
</dbReference>
<dbReference type="Pfam" id="PF02782">
    <property type="entry name" value="FGGY_C"/>
    <property type="match status" value="1"/>
</dbReference>
<dbReference type="OrthoDB" id="203824at2759"/>
<evidence type="ECO:0000256" key="1">
    <source>
        <dbReference type="ARBA" id="ARBA00022679"/>
    </source>
</evidence>
<dbReference type="VEuPathDB" id="TriTrypDB:TCDM_01240"/>
<dbReference type="EMBL" id="PRFA01000013">
    <property type="protein sequence ID" value="PWU98190.1"/>
    <property type="molecule type" value="Genomic_DNA"/>
</dbReference>
<keyword evidence="1" id="KW-0808">Transferase</keyword>
<keyword evidence="4" id="KW-0067">ATP-binding</keyword>
<accession>A0A2V2VPF2</accession>
<dbReference type="VEuPathDB" id="TriTrypDB:TcYC6_0080800"/>
<dbReference type="InterPro" id="IPR000577">
    <property type="entry name" value="Carb_kinase_FGGY"/>
</dbReference>
<dbReference type="VEuPathDB" id="TriTrypDB:TcCLB.508625.150"/>
<keyword evidence="3 8" id="KW-0418">Kinase</keyword>
<evidence type="ECO:0000259" key="7">
    <source>
        <dbReference type="Pfam" id="PF02782"/>
    </source>
</evidence>
<dbReference type="GO" id="GO:0008741">
    <property type="term" value="F:ribulokinase activity"/>
    <property type="evidence" value="ECO:0007669"/>
    <property type="project" value="InterPro"/>
</dbReference>
<keyword evidence="2" id="KW-0547">Nucleotide-binding</keyword>
<evidence type="ECO:0000256" key="6">
    <source>
        <dbReference type="ARBA" id="ARBA00023277"/>
    </source>
</evidence>
<dbReference type="VEuPathDB" id="TriTrypDB:TcCLB.509759.10"/>
<dbReference type="VEuPathDB" id="TriTrypDB:TcCL_NonESM08744"/>
<dbReference type="CDD" id="cd07781">
    <property type="entry name" value="ASKHA_NBD_FGGY_L-RBK"/>
    <property type="match status" value="1"/>
</dbReference>
<dbReference type="GO" id="GO:0005524">
    <property type="term" value="F:ATP binding"/>
    <property type="evidence" value="ECO:0007669"/>
    <property type="project" value="UniProtKB-KW"/>
</dbReference>
<dbReference type="VEuPathDB" id="TriTrypDB:Tc_MARK_8452"/>
<dbReference type="PIRSF" id="PIRSF000538">
    <property type="entry name" value="GlpK"/>
    <property type="match status" value="1"/>
</dbReference>
<reference evidence="8 9" key="1">
    <citation type="journal article" date="2018" name="Microb. Genom.">
        <title>Expanding an expanded genome: long-read sequencing of Trypanosoma cruzi.</title>
        <authorList>
            <person name="Berna L."/>
            <person name="Rodriguez M."/>
            <person name="Chiribao M.L."/>
            <person name="Parodi-Talice A."/>
            <person name="Pita S."/>
            <person name="Rijo G."/>
            <person name="Alvarez-Valin F."/>
            <person name="Robello C."/>
        </authorList>
    </citation>
    <scope>NUCLEOTIDE SEQUENCE [LARGE SCALE GENOMIC DNA]</scope>
    <source>
        <strain evidence="8 9">Dm28c</strain>
    </source>
</reference>
<dbReference type="VEuPathDB" id="TriTrypDB:BCY84_16087"/>
<dbReference type="NCBIfam" id="TIGR01234">
    <property type="entry name" value="L-ribulokinase"/>
    <property type="match status" value="1"/>
</dbReference>
<dbReference type="InterPro" id="IPR043129">
    <property type="entry name" value="ATPase_NBD"/>
</dbReference>
<dbReference type="NCBIfam" id="NF003154">
    <property type="entry name" value="PRK04123.1"/>
    <property type="match status" value="1"/>
</dbReference>
<comment type="caution">
    <text evidence="8">The sequence shown here is derived from an EMBL/GenBank/DDBJ whole genome shotgun (WGS) entry which is preliminary data.</text>
</comment>
<evidence type="ECO:0000256" key="4">
    <source>
        <dbReference type="ARBA" id="ARBA00022840"/>
    </source>
</evidence>
<dbReference type="Proteomes" id="UP000246121">
    <property type="component" value="Unassembled WGS sequence"/>
</dbReference>
<proteinExistence type="predicted"/>
<protein>
    <submittedName>
        <fullName evidence="8">Putative L-ribulokinase</fullName>
    </submittedName>
</protein>
<dbReference type="PANTHER" id="PTHR43435:SF4">
    <property type="entry name" value="FGGY CARBOHYDRATE KINASE DOMAIN-CONTAINING PROTEIN"/>
    <property type="match status" value="1"/>
</dbReference>
<name>A0A2V2VPF2_TRYCR</name>
<keyword evidence="6" id="KW-0119">Carbohydrate metabolism</keyword>
<evidence type="ECO:0000256" key="5">
    <source>
        <dbReference type="ARBA" id="ARBA00022935"/>
    </source>
</evidence>
<sequence length="569" mass="62501">MTRSEFTTMSFPEPFVIGLDFGSDSARAVLVRVCDGKEVAVAVEPYRRWSDGKYCDPSKNQYRHHPLDYIEALEVVVSRVLDQGPPEVRNHVVGMACDTTGSTPCFVDEKGAPLALQELFSENPNAMFILWKDHTSVNEAMAINDLCRKSLVDYTMYSGGTYSSEWFWSKALHVLHHDKAVREKGYALLELCEWIPALLTGVSSYAEVVRSRCACGHKAMWNEEWGGFPPSEFFFQLDPALSVIRSRMGGDTFTAEKPVGCLSPDWSRRLGLRENVVVAGGAIDCHMGAVGAGIGEYTLVRVMGTSTCDVMVSSREEMNKRRINGICGQVDGSVFPGMIGLEAGQAAYGDVFAWFFSLLAFPLKTVIQNSTLISEKEKVKVWEEYKRGIFGVLTERAEKMEPSPINALAVDWFNGRRTPDANLLLKGAISGLTLGTDAPTIFRALVEATAYGSRAIVERFREEGVRIDRVIAVGGIARKSPLVMQVLSDVLNVPIGVCRTDQACALGAAMFAATAAGCYSSIEIAQKRMSSGFVSEYTSCSARAAVYDTLYGSYQRLGRAIQKESFSHL</sequence>
<gene>
    <name evidence="8" type="ORF">C4B63_13g169</name>
</gene>
<evidence type="ECO:0000256" key="3">
    <source>
        <dbReference type="ARBA" id="ARBA00022777"/>
    </source>
</evidence>
<dbReference type="SUPFAM" id="SSF53067">
    <property type="entry name" value="Actin-like ATPase domain"/>
    <property type="match status" value="2"/>
</dbReference>
<dbReference type="GO" id="GO:0019569">
    <property type="term" value="P:L-arabinose catabolic process to D-xylulose 5-phosphate"/>
    <property type="evidence" value="ECO:0007669"/>
    <property type="project" value="InterPro"/>
</dbReference>
<dbReference type="VEuPathDB" id="TriTrypDB:TcBrA4_0003130"/>
<dbReference type="VEuPathDB" id="TriTrypDB:TCSYLVIO_009925"/>
<keyword evidence="5" id="KW-0054">Arabinose catabolism</keyword>
<dbReference type="InterPro" id="IPR018485">
    <property type="entry name" value="FGGY_C"/>
</dbReference>
<dbReference type="Gene3D" id="3.30.420.40">
    <property type="match status" value="2"/>
</dbReference>
<dbReference type="VEuPathDB" id="TriTrypDB:C3747_7g190"/>
<dbReference type="GO" id="GO:0005737">
    <property type="term" value="C:cytoplasm"/>
    <property type="evidence" value="ECO:0007669"/>
    <property type="project" value="TreeGrafter"/>
</dbReference>
<dbReference type="InterPro" id="IPR005929">
    <property type="entry name" value="Ribulokinase"/>
</dbReference>
<dbReference type="VEuPathDB" id="TriTrypDB:C4B63_13g169"/>
<dbReference type="VEuPathDB" id="TriTrypDB:TcG_02397"/>
<evidence type="ECO:0000313" key="8">
    <source>
        <dbReference type="EMBL" id="PWU98190.1"/>
    </source>
</evidence>
<dbReference type="VEuPathDB" id="TriTrypDB:ECC02_003857"/>
<dbReference type="PANTHER" id="PTHR43435">
    <property type="entry name" value="RIBULOKINASE"/>
    <property type="match status" value="1"/>
</dbReference>